<dbReference type="GO" id="GO:0070475">
    <property type="term" value="P:rRNA base methylation"/>
    <property type="evidence" value="ECO:0007669"/>
    <property type="project" value="UniProtKB-UniRule"/>
</dbReference>
<feature type="active site" description="Proton acceptor" evidence="1">
    <location>
        <position position="179"/>
    </location>
</feature>
<dbReference type="PANTHER" id="PTHR37426:SF1">
    <property type="entry name" value="RIBOSOMAL RNA LARGE SUBUNIT METHYLTRANSFERASE J"/>
    <property type="match status" value="1"/>
</dbReference>
<dbReference type="eggNOG" id="COG2961">
    <property type="taxonomic scope" value="Bacteria"/>
</dbReference>
<keyword evidence="1" id="KW-0949">S-adenosyl-L-methionine</keyword>
<dbReference type="InterPro" id="IPR029063">
    <property type="entry name" value="SAM-dependent_MTases_sf"/>
</dbReference>
<keyword evidence="1" id="KW-0698">rRNA processing</keyword>
<evidence type="ECO:0000256" key="1">
    <source>
        <dbReference type="HAMAP-Rule" id="MF_00934"/>
    </source>
</evidence>
<feature type="binding site" evidence="1">
    <location>
        <position position="19"/>
    </location>
    <ligand>
        <name>S-adenosyl-L-methionine</name>
        <dbReference type="ChEBI" id="CHEBI:59789"/>
    </ligand>
</feature>
<gene>
    <name evidence="1" type="primary">rlmJ</name>
    <name evidence="2" type="ORF">OFAG_00088</name>
</gene>
<dbReference type="InterPro" id="IPR007473">
    <property type="entry name" value="RlmJ"/>
</dbReference>
<reference evidence="2" key="1">
    <citation type="submission" date="2011-10" db="EMBL/GenBank/DDBJ databases">
        <title>The Genome Sequence of Oxalobacter formigenes HOxBLS.</title>
        <authorList>
            <consortium name="The Broad Institute Genome Sequencing Platform"/>
            <person name="Earl A."/>
            <person name="Ward D."/>
            <person name="Feldgarden M."/>
            <person name="Gevers D."/>
            <person name="Allison M.J."/>
            <person name="Humphrey S."/>
            <person name="Young S.K."/>
            <person name="Zeng Q."/>
            <person name="Gargeya S."/>
            <person name="Fitzgerald M."/>
            <person name="Haas B."/>
            <person name="Abouelleil A."/>
            <person name="Alvarado L."/>
            <person name="Arachchi H.M."/>
            <person name="Berlin A."/>
            <person name="Brown A."/>
            <person name="Chapman S.B."/>
            <person name="Chen Z."/>
            <person name="Dunbar C."/>
            <person name="Freedman E."/>
            <person name="Gearin G."/>
            <person name="Goldberg J."/>
            <person name="Griggs A."/>
            <person name="Gujja S."/>
            <person name="Heiman D."/>
            <person name="Howarth C."/>
            <person name="Larson L."/>
            <person name="Lui A."/>
            <person name="MacDonald P.J.P."/>
            <person name="Montmayeur A."/>
            <person name="Murphy C."/>
            <person name="Neiman D."/>
            <person name="Pearson M."/>
            <person name="Priest M."/>
            <person name="Roberts A."/>
            <person name="Saif S."/>
            <person name="Shea T."/>
            <person name="Shenoy N."/>
            <person name="Sisk P."/>
            <person name="Stolte C."/>
            <person name="Sykes S."/>
            <person name="Wortman J."/>
            <person name="Nusbaum C."/>
            <person name="Birren B."/>
        </authorList>
    </citation>
    <scope>NUCLEOTIDE SEQUENCE [LARGE SCALE GENOMIC DNA]</scope>
    <source>
        <strain evidence="2">HOxBLS</strain>
    </source>
</reference>
<dbReference type="GO" id="GO:0036307">
    <property type="term" value="F:23S rRNA (adenine(2030)-N(6))-methyltransferase activity"/>
    <property type="evidence" value="ECO:0007669"/>
    <property type="project" value="UniProtKB-UniRule"/>
</dbReference>
<feature type="binding site" evidence="1">
    <location>
        <position position="100"/>
    </location>
    <ligand>
        <name>S-adenosyl-L-methionine</name>
        <dbReference type="ChEBI" id="CHEBI:59789"/>
    </ligand>
</feature>
<dbReference type="EMBL" id="ACDP02000029">
    <property type="protein sequence ID" value="EEO26935.1"/>
    <property type="molecule type" value="Genomic_DNA"/>
</dbReference>
<accession>C3X722</accession>
<dbReference type="Gene3D" id="3.40.50.150">
    <property type="entry name" value="Vaccinia Virus protein VP39"/>
    <property type="match status" value="1"/>
</dbReference>
<dbReference type="HOGENOM" id="CLU_061769_1_0_4"/>
<dbReference type="SUPFAM" id="SSF53335">
    <property type="entry name" value="S-adenosyl-L-methionine-dependent methyltransferases"/>
    <property type="match status" value="1"/>
</dbReference>
<comment type="caution">
    <text evidence="2">The sequence shown here is derived from an EMBL/GenBank/DDBJ whole genome shotgun (WGS) entry which is preliminary data.</text>
</comment>
<evidence type="ECO:0000313" key="3">
    <source>
        <dbReference type="Proteomes" id="UP000003973"/>
    </source>
</evidence>
<organism evidence="2 3">
    <name type="scientific">Oxalobacter paraformigenes</name>
    <dbReference type="NCBI Taxonomy" id="556268"/>
    <lineage>
        <taxon>Bacteria</taxon>
        <taxon>Pseudomonadati</taxon>
        <taxon>Pseudomonadota</taxon>
        <taxon>Betaproteobacteria</taxon>
        <taxon>Burkholderiales</taxon>
        <taxon>Oxalobacteraceae</taxon>
        <taxon>Oxalobacter</taxon>
    </lineage>
</organism>
<keyword evidence="1" id="KW-0489">Methyltransferase</keyword>
<comment type="catalytic activity">
    <reaction evidence="1">
        <text>adenosine(2030) in 23S rRNA + S-adenosyl-L-methionine = N(6)-methyladenosine(2030) in 23S rRNA + S-adenosyl-L-homocysteine + H(+)</text>
        <dbReference type="Rhea" id="RHEA:43736"/>
        <dbReference type="Rhea" id="RHEA-COMP:10668"/>
        <dbReference type="Rhea" id="RHEA-COMP:10669"/>
        <dbReference type="ChEBI" id="CHEBI:15378"/>
        <dbReference type="ChEBI" id="CHEBI:57856"/>
        <dbReference type="ChEBI" id="CHEBI:59789"/>
        <dbReference type="ChEBI" id="CHEBI:74411"/>
        <dbReference type="ChEBI" id="CHEBI:74449"/>
        <dbReference type="EC" id="2.1.1.266"/>
    </reaction>
</comment>
<evidence type="ECO:0000313" key="2">
    <source>
        <dbReference type="EMBL" id="EEO26935.1"/>
    </source>
</evidence>
<feature type="binding site" evidence="1">
    <location>
        <begin position="158"/>
        <end position="159"/>
    </location>
    <ligand>
        <name>S-adenosyl-L-methionine</name>
        <dbReference type="ChEBI" id="CHEBI:59789"/>
    </ligand>
</feature>
<protein>
    <recommendedName>
        <fullName evidence="1">Ribosomal RNA large subunit methyltransferase J</fullName>
        <ecNumber evidence="1">2.1.1.266</ecNumber>
    </recommendedName>
    <alternativeName>
        <fullName evidence="1">23S rRNA (adenine(2030)-N6)-methyltransferase</fullName>
    </alternativeName>
    <alternativeName>
        <fullName evidence="1">23S rRNA m6A2030 methyltransferase</fullName>
    </alternativeName>
</protein>
<comment type="subunit">
    <text evidence="1">Monomer.</text>
</comment>
<comment type="similarity">
    <text evidence="1">Belongs to the RlmJ family.</text>
</comment>
<feature type="site" description="Interaction with substrate rRNA" evidence="1">
    <location>
        <position position="4"/>
    </location>
</feature>
<feature type="binding site" evidence="1">
    <location>
        <position position="179"/>
    </location>
    <ligand>
        <name>S-adenosyl-L-methionine</name>
        <dbReference type="ChEBI" id="CHEBI:59789"/>
    </ligand>
</feature>
<keyword evidence="1" id="KW-0808">Transferase</keyword>
<dbReference type="PANTHER" id="PTHR37426">
    <property type="entry name" value="RIBOSOMAL RNA LARGE SUBUNIT METHYLTRANSFERASE J"/>
    <property type="match status" value="1"/>
</dbReference>
<feature type="binding site" evidence="1">
    <location>
        <position position="118"/>
    </location>
    <ligand>
        <name>S-adenosyl-L-methionine</name>
        <dbReference type="ChEBI" id="CHEBI:59789"/>
    </ligand>
</feature>
<name>C3X722_9BURK</name>
<dbReference type="Pfam" id="PF04378">
    <property type="entry name" value="RsmJ"/>
    <property type="match status" value="1"/>
</dbReference>
<dbReference type="RefSeq" id="WP_005875657.1">
    <property type="nucleotide sequence ID" value="NZ_CABMNL010000001.1"/>
</dbReference>
<comment type="function">
    <text evidence="1">Specifically methylates the adenine in position 2030 of 23S rRNA.</text>
</comment>
<dbReference type="HAMAP" id="MF_00934">
    <property type="entry name" value="23SrRNA_methyltr_J"/>
    <property type="match status" value="1"/>
</dbReference>
<dbReference type="GO" id="GO:0005829">
    <property type="term" value="C:cytosol"/>
    <property type="evidence" value="ECO:0007669"/>
    <property type="project" value="TreeGrafter"/>
</dbReference>
<feature type="binding site" evidence="1">
    <location>
        <position position="42"/>
    </location>
    <ligand>
        <name>S-adenosyl-L-methionine</name>
        <dbReference type="ChEBI" id="CHEBI:59789"/>
    </ligand>
</feature>
<dbReference type="GO" id="GO:0003723">
    <property type="term" value="F:RNA binding"/>
    <property type="evidence" value="ECO:0007669"/>
    <property type="project" value="UniProtKB-UniRule"/>
</dbReference>
<keyword evidence="1" id="KW-0694">RNA-binding</keyword>
<dbReference type="Proteomes" id="UP000003973">
    <property type="component" value="Unassembled WGS sequence"/>
</dbReference>
<keyword evidence="3" id="KW-1185">Reference proteome</keyword>
<dbReference type="AlphaFoldDB" id="C3X722"/>
<dbReference type="EC" id="2.1.1.266" evidence="1"/>
<sequence length="298" mass="33606">MFSYRHAFHAGNHADVLKHVVLMQVLLYAIRKEASLFYIDTHSGAGVYSLEGNEARKNAEFQSGIARLWGKKTVPPAVRDYLKLVYDMNPDGKLRFYPGSPYIAERILRSHDRLRLFEWHPAECRVLDENFRGLLKSGESNTRSRPERGKRVLVERKDGFSSLKALLPPPSRRAVILIDPPYEDKSDYRKVVDVVSDALKRFSTGTCLIWYPLLQRPESRRFASRLKQTVSQEWLDVTLSTGSPVPDGFGFVSSGMFVVNPPWKLAESLQETMPCLVSALKQDSGAGFTLETGIGGNS</sequence>
<proteinExistence type="inferred from homology"/>